<reference evidence="1" key="1">
    <citation type="submission" date="2018-04" db="EMBL/GenBank/DDBJ databases">
        <title>Whole genome sequencing of Hypsizygus marmoreus.</title>
        <authorList>
            <person name="Choi I.-G."/>
            <person name="Min B."/>
            <person name="Kim J.-G."/>
            <person name="Kim S."/>
            <person name="Oh Y.-L."/>
            <person name="Kong W.-S."/>
            <person name="Park H."/>
            <person name="Jeong J."/>
            <person name="Song E.-S."/>
        </authorList>
    </citation>
    <scope>NUCLEOTIDE SEQUENCE [LARGE SCALE GENOMIC DNA]</scope>
    <source>
        <strain evidence="1">51987-8</strain>
    </source>
</reference>
<name>A0A369K872_HYPMA</name>
<keyword evidence="2" id="KW-1185">Reference proteome</keyword>
<organism evidence="1 2">
    <name type="scientific">Hypsizygus marmoreus</name>
    <name type="common">White beech mushroom</name>
    <name type="synonym">Agaricus marmoreus</name>
    <dbReference type="NCBI Taxonomy" id="39966"/>
    <lineage>
        <taxon>Eukaryota</taxon>
        <taxon>Fungi</taxon>
        <taxon>Dikarya</taxon>
        <taxon>Basidiomycota</taxon>
        <taxon>Agaricomycotina</taxon>
        <taxon>Agaricomycetes</taxon>
        <taxon>Agaricomycetidae</taxon>
        <taxon>Agaricales</taxon>
        <taxon>Tricholomatineae</taxon>
        <taxon>Lyophyllaceae</taxon>
        <taxon>Hypsizygus</taxon>
    </lineage>
</organism>
<dbReference type="Proteomes" id="UP000076154">
    <property type="component" value="Unassembled WGS sequence"/>
</dbReference>
<proteinExistence type="predicted"/>
<gene>
    <name evidence="1" type="ORF">Hypma_005775</name>
</gene>
<sequence>MSSFYFTKESSPYLPTPSYYPPTAGKSIFGDMSNTDQISIKAQLRNRLNSCRLANMPAGFPFRHVHDGHGSYRLSYDSYEFREDFLTSSHDQRPRYESATISFSQPSSRSKTKYLTWRAYIPITDTYSRGSYGKSAIAHVQVDPAALKTPYGQTLMTDPLVVLRALAISLELGIVVTIQPWDGAAPTNGPTRRASKCGQSMRHMQATLRPGSIVYLATSSDGTQKTLFYVNH</sequence>
<protein>
    <submittedName>
        <fullName evidence="1">Uncharacterized protein</fullName>
    </submittedName>
</protein>
<dbReference type="InParanoid" id="A0A369K872"/>
<dbReference type="OrthoDB" id="2937383at2759"/>
<comment type="caution">
    <text evidence="1">The sequence shown here is derived from an EMBL/GenBank/DDBJ whole genome shotgun (WGS) entry which is preliminary data.</text>
</comment>
<dbReference type="EMBL" id="LUEZ02000004">
    <property type="protein sequence ID" value="RDB30809.1"/>
    <property type="molecule type" value="Genomic_DNA"/>
</dbReference>
<evidence type="ECO:0000313" key="2">
    <source>
        <dbReference type="Proteomes" id="UP000076154"/>
    </source>
</evidence>
<evidence type="ECO:0000313" key="1">
    <source>
        <dbReference type="EMBL" id="RDB30809.1"/>
    </source>
</evidence>
<dbReference type="AlphaFoldDB" id="A0A369K872"/>
<accession>A0A369K872</accession>